<reference evidence="2 3" key="1">
    <citation type="submission" date="2019-03" db="EMBL/GenBank/DDBJ databases">
        <title>Genomic Encyclopedia of Type Strains, Phase IV (KMG-IV): sequencing the most valuable type-strain genomes for metagenomic binning, comparative biology and taxonomic classification.</title>
        <authorList>
            <person name="Goeker M."/>
        </authorList>
    </citation>
    <scope>NUCLEOTIDE SEQUENCE [LARGE SCALE GENOMIC DNA]</scope>
    <source>
        <strain evidence="2 3">DSM 13605</strain>
    </source>
</reference>
<organism evidence="2 3">
    <name type="scientific">Thermomonas haemolytica</name>
    <dbReference type="NCBI Taxonomy" id="141949"/>
    <lineage>
        <taxon>Bacteria</taxon>
        <taxon>Pseudomonadati</taxon>
        <taxon>Pseudomonadota</taxon>
        <taxon>Gammaproteobacteria</taxon>
        <taxon>Lysobacterales</taxon>
        <taxon>Lysobacteraceae</taxon>
        <taxon>Thermomonas</taxon>
    </lineage>
</organism>
<sequence length="86" mass="9396">MARLTSLLLGALLALGLLFLPAARGRELSPAEHGWMTLVLLAVCALFVHGSGFRFESGVLRRLFYPWLLWPLALLCTAGFAWRAAG</sequence>
<keyword evidence="3" id="KW-1185">Reference proteome</keyword>
<dbReference type="EMBL" id="SMAP01000008">
    <property type="protein sequence ID" value="TCT21883.1"/>
    <property type="molecule type" value="Genomic_DNA"/>
</dbReference>
<accession>A0A4R3N471</accession>
<comment type="caution">
    <text evidence="2">The sequence shown here is derived from an EMBL/GenBank/DDBJ whole genome shotgun (WGS) entry which is preliminary data.</text>
</comment>
<gene>
    <name evidence="2" type="ORF">EDC34_108103</name>
</gene>
<keyword evidence="1" id="KW-0812">Transmembrane</keyword>
<keyword evidence="1" id="KW-0472">Membrane</keyword>
<evidence type="ECO:0000313" key="2">
    <source>
        <dbReference type="EMBL" id="TCT21883.1"/>
    </source>
</evidence>
<dbReference type="Pfam" id="PF09600">
    <property type="entry name" value="Cyd_oper_YbgE"/>
    <property type="match status" value="1"/>
</dbReference>
<feature type="transmembrane region" description="Helical" evidence="1">
    <location>
        <begin position="35"/>
        <end position="55"/>
    </location>
</feature>
<keyword evidence="1" id="KW-1133">Transmembrane helix</keyword>
<dbReference type="InterPro" id="IPR011846">
    <property type="entry name" value="Cyd_oper_YbgE"/>
</dbReference>
<proteinExistence type="predicted"/>
<evidence type="ECO:0000313" key="3">
    <source>
        <dbReference type="Proteomes" id="UP000295414"/>
    </source>
</evidence>
<dbReference type="AlphaFoldDB" id="A0A4R3N471"/>
<dbReference type="Proteomes" id="UP000295414">
    <property type="component" value="Unassembled WGS sequence"/>
</dbReference>
<feature type="transmembrane region" description="Helical" evidence="1">
    <location>
        <begin position="67"/>
        <end position="85"/>
    </location>
</feature>
<evidence type="ECO:0000256" key="1">
    <source>
        <dbReference type="SAM" id="Phobius"/>
    </source>
</evidence>
<dbReference type="OrthoDB" id="5298003at2"/>
<dbReference type="RefSeq" id="WP_114960596.1">
    <property type="nucleotide sequence ID" value="NZ_MSZW01000012.1"/>
</dbReference>
<name>A0A4R3N471_9GAMM</name>
<protein>
    <submittedName>
        <fullName evidence="2">Cyd operon protein YbgE</fullName>
    </submittedName>
</protein>